<keyword evidence="8" id="KW-1133">Transmembrane helix</keyword>
<dbReference type="InterPro" id="IPR006260">
    <property type="entry name" value="TonB/TolA_C"/>
</dbReference>
<organism evidence="12">
    <name type="scientific">Methyloraptor flagellatus</name>
    <dbReference type="NCBI Taxonomy" id="3162530"/>
    <lineage>
        <taxon>Bacteria</taxon>
        <taxon>Pseudomonadati</taxon>
        <taxon>Pseudomonadota</taxon>
        <taxon>Alphaproteobacteria</taxon>
        <taxon>Hyphomicrobiales</taxon>
        <taxon>Ancalomicrobiaceae</taxon>
        <taxon>Methyloraptor</taxon>
    </lineage>
</organism>
<keyword evidence="4" id="KW-1003">Cell membrane</keyword>
<dbReference type="PANTHER" id="PTHR33446">
    <property type="entry name" value="PROTEIN TONB-RELATED"/>
    <property type="match status" value="1"/>
</dbReference>
<keyword evidence="5" id="KW-0997">Cell inner membrane</keyword>
<dbReference type="AlphaFoldDB" id="A0AAU7XID5"/>
<dbReference type="RefSeq" id="WP_407051933.1">
    <property type="nucleotide sequence ID" value="NZ_CP158568.1"/>
</dbReference>
<keyword evidence="7" id="KW-0653">Protein transport</keyword>
<keyword evidence="6" id="KW-0812">Transmembrane</keyword>
<evidence type="ECO:0000256" key="5">
    <source>
        <dbReference type="ARBA" id="ARBA00022519"/>
    </source>
</evidence>
<evidence type="ECO:0000256" key="3">
    <source>
        <dbReference type="ARBA" id="ARBA00022448"/>
    </source>
</evidence>
<dbReference type="GO" id="GO:0055085">
    <property type="term" value="P:transmembrane transport"/>
    <property type="evidence" value="ECO:0007669"/>
    <property type="project" value="InterPro"/>
</dbReference>
<reference evidence="12" key="1">
    <citation type="submission" date="2024-06" db="EMBL/GenBank/DDBJ databases">
        <title>Methylostella associata gen. nov., sp. nov., a novel Ancalomicrobiaceae-affiliated facultatively methylotrophic bacteria that feed on methanotrophs of the genus Methylococcus.</title>
        <authorList>
            <person name="Saltykova V."/>
            <person name="Danilova O.V."/>
            <person name="Oshkin I.Y."/>
            <person name="Belova S.E."/>
            <person name="Pimenov N.V."/>
            <person name="Dedysh S.N."/>
        </authorList>
    </citation>
    <scope>NUCLEOTIDE SEQUENCE</scope>
    <source>
        <strain evidence="12">S20</strain>
    </source>
</reference>
<comment type="subcellular location">
    <subcellularLocation>
        <location evidence="1">Cell inner membrane</location>
        <topology evidence="1">Single-pass membrane protein</topology>
        <orientation evidence="1">Periplasmic side</orientation>
    </subcellularLocation>
</comment>
<keyword evidence="3" id="KW-0813">Transport</keyword>
<feature type="region of interest" description="Disordered" evidence="10">
    <location>
        <begin position="59"/>
        <end position="219"/>
    </location>
</feature>
<dbReference type="PROSITE" id="PS52015">
    <property type="entry name" value="TONB_CTD"/>
    <property type="match status" value="1"/>
</dbReference>
<dbReference type="Gene3D" id="3.30.1150.10">
    <property type="match status" value="1"/>
</dbReference>
<comment type="similarity">
    <text evidence="2">Belongs to the TonB family.</text>
</comment>
<evidence type="ECO:0000256" key="4">
    <source>
        <dbReference type="ARBA" id="ARBA00022475"/>
    </source>
</evidence>
<dbReference type="PANTHER" id="PTHR33446:SF2">
    <property type="entry name" value="PROTEIN TONB"/>
    <property type="match status" value="1"/>
</dbReference>
<dbReference type="InterPro" id="IPR037682">
    <property type="entry name" value="TonB_C"/>
</dbReference>
<proteinExistence type="inferred from homology"/>
<dbReference type="SUPFAM" id="SSF74653">
    <property type="entry name" value="TolA/TonB C-terminal domain"/>
    <property type="match status" value="1"/>
</dbReference>
<evidence type="ECO:0000256" key="10">
    <source>
        <dbReference type="SAM" id="MobiDB-lite"/>
    </source>
</evidence>
<evidence type="ECO:0000256" key="6">
    <source>
        <dbReference type="ARBA" id="ARBA00022692"/>
    </source>
</evidence>
<dbReference type="InterPro" id="IPR051045">
    <property type="entry name" value="TonB-dependent_transducer"/>
</dbReference>
<dbReference type="GO" id="GO:0098797">
    <property type="term" value="C:plasma membrane protein complex"/>
    <property type="evidence" value="ECO:0007669"/>
    <property type="project" value="TreeGrafter"/>
</dbReference>
<evidence type="ECO:0000256" key="1">
    <source>
        <dbReference type="ARBA" id="ARBA00004383"/>
    </source>
</evidence>
<sequence length="316" mass="33194">MPSRPRPPAYTIITDDRHECLRAASCPAASPHRPACPLAAAGRDRPRALGPCGGCALVAGAEPGSRARGRDDRGHDRGRIHGSRTSIRDDRCGARRRGSAGSARDDGSSRAGADAGRAAQARTGARPSRARAVSRRDQAGRTGTAASGARGLARAPRLRRPNRSGRPPSSWHRPCANRAFSSPRRRSRRSVGRTRRRSHAVSPETPVRPPPRSIAAAQPQAEAAAAARASYASLLAAEIARNTFFPAEARARNAAGSVGVSLTVGPSGTVTERSVIRSSGDPSLDAAALTILGRVRTPPPPGGRFSTSTNIRFHLR</sequence>
<dbReference type="Pfam" id="PF03544">
    <property type="entry name" value="TonB_C"/>
    <property type="match status" value="1"/>
</dbReference>
<protein>
    <submittedName>
        <fullName evidence="12">Energy transducer TonB</fullName>
    </submittedName>
</protein>
<feature type="compositionally biased region" description="Low complexity" evidence="10">
    <location>
        <begin position="140"/>
        <end position="155"/>
    </location>
</feature>
<evidence type="ECO:0000259" key="11">
    <source>
        <dbReference type="PROSITE" id="PS52015"/>
    </source>
</evidence>
<dbReference type="KEGG" id="mflg:ABS361_07435"/>
<evidence type="ECO:0000256" key="7">
    <source>
        <dbReference type="ARBA" id="ARBA00022927"/>
    </source>
</evidence>
<evidence type="ECO:0000256" key="8">
    <source>
        <dbReference type="ARBA" id="ARBA00022989"/>
    </source>
</evidence>
<feature type="compositionally biased region" description="Basic residues" evidence="10">
    <location>
        <begin position="183"/>
        <end position="199"/>
    </location>
</feature>
<gene>
    <name evidence="12" type="ORF">ABS361_07435</name>
</gene>
<dbReference type="NCBIfam" id="TIGR01352">
    <property type="entry name" value="tonB_Cterm"/>
    <property type="match status" value="1"/>
</dbReference>
<dbReference type="GO" id="GO:0031992">
    <property type="term" value="F:energy transducer activity"/>
    <property type="evidence" value="ECO:0007669"/>
    <property type="project" value="TreeGrafter"/>
</dbReference>
<dbReference type="GO" id="GO:0015031">
    <property type="term" value="P:protein transport"/>
    <property type="evidence" value="ECO:0007669"/>
    <property type="project" value="UniProtKB-KW"/>
</dbReference>
<keyword evidence="9" id="KW-0472">Membrane</keyword>
<feature type="domain" description="TonB C-terminal" evidence="11">
    <location>
        <begin position="230"/>
        <end position="316"/>
    </location>
</feature>
<name>A0AAU7XID5_9HYPH</name>
<accession>A0AAU7XID5</accession>
<evidence type="ECO:0000256" key="9">
    <source>
        <dbReference type="ARBA" id="ARBA00023136"/>
    </source>
</evidence>
<dbReference type="EMBL" id="CP158568">
    <property type="protein sequence ID" value="XBY46845.1"/>
    <property type="molecule type" value="Genomic_DNA"/>
</dbReference>
<feature type="compositionally biased region" description="Basic and acidic residues" evidence="10">
    <location>
        <begin position="68"/>
        <end position="79"/>
    </location>
</feature>
<feature type="compositionally biased region" description="Low complexity" evidence="10">
    <location>
        <begin position="109"/>
        <end position="127"/>
    </location>
</feature>
<evidence type="ECO:0000256" key="2">
    <source>
        <dbReference type="ARBA" id="ARBA00006555"/>
    </source>
</evidence>
<evidence type="ECO:0000313" key="12">
    <source>
        <dbReference type="EMBL" id="XBY46845.1"/>
    </source>
</evidence>